<dbReference type="InterPro" id="IPR022210">
    <property type="entry name" value="TF_GCR1-like"/>
</dbReference>
<accession>A0A084BC21</accession>
<dbReference type="HOGENOM" id="CLU_577682_0_0_1"/>
<feature type="domain" description="Transcription activator GCR1-like" evidence="2">
    <location>
        <begin position="364"/>
        <end position="446"/>
    </location>
</feature>
<feature type="region of interest" description="Disordered" evidence="1">
    <location>
        <begin position="1"/>
        <end position="79"/>
    </location>
</feature>
<dbReference type="OrthoDB" id="428577at2759"/>
<dbReference type="PANTHER" id="PTHR37784">
    <property type="entry name" value="PROTEIN MSN1"/>
    <property type="match status" value="1"/>
</dbReference>
<feature type="region of interest" description="Disordered" evidence="1">
    <location>
        <begin position="236"/>
        <end position="273"/>
    </location>
</feature>
<dbReference type="EMBL" id="KL647400">
    <property type="protein sequence ID" value="KEY75100.1"/>
    <property type="molecule type" value="Genomic_DNA"/>
</dbReference>
<keyword evidence="4" id="KW-1185">Reference proteome</keyword>
<organism evidence="3 4">
    <name type="scientific">Stachybotrys chartarum (strain CBS 109288 / IBT 7711)</name>
    <name type="common">Toxic black mold</name>
    <name type="synonym">Stilbospora chartarum</name>
    <dbReference type="NCBI Taxonomy" id="1280523"/>
    <lineage>
        <taxon>Eukaryota</taxon>
        <taxon>Fungi</taxon>
        <taxon>Dikarya</taxon>
        <taxon>Ascomycota</taxon>
        <taxon>Pezizomycotina</taxon>
        <taxon>Sordariomycetes</taxon>
        <taxon>Hypocreomycetidae</taxon>
        <taxon>Hypocreales</taxon>
        <taxon>Stachybotryaceae</taxon>
        <taxon>Stachybotrys</taxon>
    </lineage>
</organism>
<dbReference type="InterPro" id="IPR052146">
    <property type="entry name" value="HOT1"/>
</dbReference>
<dbReference type="Proteomes" id="UP000028045">
    <property type="component" value="Unassembled WGS sequence"/>
</dbReference>
<gene>
    <name evidence="3" type="ORF">S7711_01559</name>
</gene>
<feature type="region of interest" description="Disordered" evidence="1">
    <location>
        <begin position="138"/>
        <end position="223"/>
    </location>
</feature>
<evidence type="ECO:0000259" key="2">
    <source>
        <dbReference type="Pfam" id="PF12550"/>
    </source>
</evidence>
<feature type="compositionally biased region" description="Polar residues" evidence="1">
    <location>
        <begin position="176"/>
        <end position="191"/>
    </location>
</feature>
<dbReference type="Pfam" id="PF12550">
    <property type="entry name" value="GCR1_C"/>
    <property type="match status" value="1"/>
</dbReference>
<evidence type="ECO:0000313" key="4">
    <source>
        <dbReference type="Proteomes" id="UP000028045"/>
    </source>
</evidence>
<evidence type="ECO:0000313" key="3">
    <source>
        <dbReference type="EMBL" id="KEY75100.1"/>
    </source>
</evidence>
<protein>
    <recommendedName>
        <fullName evidence="2">Transcription activator GCR1-like domain-containing protein</fullName>
    </recommendedName>
</protein>
<evidence type="ECO:0000256" key="1">
    <source>
        <dbReference type="SAM" id="MobiDB-lite"/>
    </source>
</evidence>
<dbReference type="AlphaFoldDB" id="A0A084BC21"/>
<dbReference type="GO" id="GO:0000981">
    <property type="term" value="F:DNA-binding transcription factor activity, RNA polymerase II-specific"/>
    <property type="evidence" value="ECO:0007669"/>
    <property type="project" value="TreeGrafter"/>
</dbReference>
<proteinExistence type="predicted"/>
<dbReference type="GO" id="GO:0060963">
    <property type="term" value="P:positive regulation of ribosomal protein gene transcription by RNA polymerase II"/>
    <property type="evidence" value="ECO:0007669"/>
    <property type="project" value="TreeGrafter"/>
</dbReference>
<feature type="compositionally biased region" description="Polar residues" evidence="1">
    <location>
        <begin position="238"/>
        <end position="249"/>
    </location>
</feature>
<name>A0A084BC21_STACB</name>
<sequence>MTSWKDTVLNGPENPYRPVTADPFSRVRRHFNSSHGGALPRPSTASYYPPGPGSSSPIRHERATPPVPDTQLPSPESTSGALLGLRADLKTINQRLDLFSKVMMEVLLVCREMTETHSNTGPGRLERLDRLMAYVQRLPVEQSSPPKPKRTPLPNAPVARRTEDSSTGHVLLRSRSAMSNNDSRLESTVLSETRAGKRKWARLSRSPQSKMSRISPPDAFDERNLRGAIEDIERSEVQRLQSAEGSQQPAEHGERSHAGGRLSQCEDSSRAQPSRGWVAINHGRDDPEDVVMQDGSVVGESDVNEGAGSENNNHGHDVSQMGTSSRPNPPPASSTNNARRAKPRYSVPRQTGERIARGPADRPFVFKRMPRTVAGIWAQWKHGTDGNLPLEHLERTYGTGWRSGDTMAVKYGSNYVGTRKKVVRYVEAECRARSIDVDEFCRTLDTHVDRRIQELIGAIQRDQDPFEAIERRN</sequence>
<dbReference type="PANTHER" id="PTHR37784:SF1">
    <property type="entry name" value="GLYCOLYTIC GENES TRANSCRIPTIONAL ACTIVATOR GCR1"/>
    <property type="match status" value="1"/>
</dbReference>
<reference evidence="3 4" key="1">
    <citation type="journal article" date="2014" name="BMC Genomics">
        <title>Comparative genome sequencing reveals chemotype-specific gene clusters in the toxigenic black mold Stachybotrys.</title>
        <authorList>
            <person name="Semeiks J."/>
            <person name="Borek D."/>
            <person name="Otwinowski Z."/>
            <person name="Grishin N.V."/>
        </authorList>
    </citation>
    <scope>NUCLEOTIDE SEQUENCE [LARGE SCALE GENOMIC DNA]</scope>
    <source>
        <strain evidence="4">CBS 109288 / IBT 7711</strain>
    </source>
</reference>
<dbReference type="GO" id="GO:0000978">
    <property type="term" value="F:RNA polymerase II cis-regulatory region sequence-specific DNA binding"/>
    <property type="evidence" value="ECO:0007669"/>
    <property type="project" value="TreeGrafter"/>
</dbReference>
<feature type="region of interest" description="Disordered" evidence="1">
    <location>
        <begin position="299"/>
        <end position="350"/>
    </location>
</feature>